<accession>A0AAJ1MAJ8</accession>
<reference evidence="2" key="1">
    <citation type="submission" date="2023-01" db="EMBL/GenBank/DDBJ databases">
        <title>Genome analysis of 13 Lactobacillus isolated from gut of wild boar.</title>
        <authorList>
            <person name="Papp P."/>
            <person name="Libisch B."/>
            <person name="Nagy T."/>
            <person name="Olasz F."/>
        </authorList>
    </citation>
    <scope>NUCLEOTIDE SEQUENCE</scope>
    <source>
        <strain evidence="2">F146</strain>
    </source>
</reference>
<dbReference type="Proteomes" id="UP001220670">
    <property type="component" value="Unassembled WGS sequence"/>
</dbReference>
<gene>
    <name evidence="2" type="ORF">PO250_02000</name>
</gene>
<dbReference type="RefSeq" id="WP_272225769.1">
    <property type="nucleotide sequence ID" value="NZ_JAQONE010000006.1"/>
</dbReference>
<feature type="region of interest" description="Disordered" evidence="1">
    <location>
        <begin position="40"/>
        <end position="211"/>
    </location>
</feature>
<evidence type="ECO:0000256" key="1">
    <source>
        <dbReference type="SAM" id="MobiDB-lite"/>
    </source>
</evidence>
<proteinExistence type="predicted"/>
<comment type="caution">
    <text evidence="2">The sequence shown here is derived from an EMBL/GenBank/DDBJ whole genome shotgun (WGS) entry which is preliminary data.</text>
</comment>
<feature type="compositionally biased region" description="Polar residues" evidence="1">
    <location>
        <begin position="52"/>
        <end position="209"/>
    </location>
</feature>
<protein>
    <submittedName>
        <fullName evidence="2">Uncharacterized protein</fullName>
    </submittedName>
</protein>
<evidence type="ECO:0000313" key="2">
    <source>
        <dbReference type="EMBL" id="MDC2829109.1"/>
    </source>
</evidence>
<sequence>MAVITENKLKKYQDGTMFDLVHSYQSTDDDSHLVVTPKVTAQQQSTSQATANPNINTGSNAGYGSPNIGLQQNDFNAPNSVPQQNGFNAPNNAPQQNDFNAPNSVPQQNSFNAPNGTPQQNSFNAPNSVPQQNSFNTPNDTPQQNDFNAPNSVPQQNSFNTPNDTPQQNDFNTPNSVPQQNSFNTPNGTPQQNSFNVSNNAPQQNSPKANQGWIRKNAPVVQQPTNNFSDVYDEINNSIAATAEIEKTITVLNNQQSVNFSTLPMQQINLFDIANQESGSYIPLNQDLFNSLETVIVEKSEALIWFFKDGAVSKMAPKAWVVDEHARQLLVTNDYAYAYENLSTNDLKAILRSLSSAIITHDGYDQFVIKS</sequence>
<name>A0AAJ1MAJ8_LIMMU</name>
<feature type="compositionally biased region" description="Low complexity" evidence="1">
    <location>
        <begin position="40"/>
        <end position="51"/>
    </location>
</feature>
<evidence type="ECO:0000313" key="3">
    <source>
        <dbReference type="Proteomes" id="UP001220670"/>
    </source>
</evidence>
<dbReference type="AlphaFoldDB" id="A0AAJ1MAJ8"/>
<dbReference type="EMBL" id="JAQONE010000006">
    <property type="protein sequence ID" value="MDC2829109.1"/>
    <property type="molecule type" value="Genomic_DNA"/>
</dbReference>
<organism evidence="2 3">
    <name type="scientific">Limosilactobacillus mucosae</name>
    <name type="common">Lactobacillus mucosae</name>
    <dbReference type="NCBI Taxonomy" id="97478"/>
    <lineage>
        <taxon>Bacteria</taxon>
        <taxon>Bacillati</taxon>
        <taxon>Bacillota</taxon>
        <taxon>Bacilli</taxon>
        <taxon>Lactobacillales</taxon>
        <taxon>Lactobacillaceae</taxon>
        <taxon>Limosilactobacillus</taxon>
    </lineage>
</organism>